<keyword evidence="5" id="KW-0862">Zinc</keyword>
<organism evidence="9">
    <name type="scientific">Dichomitus squalens</name>
    <dbReference type="NCBI Taxonomy" id="114155"/>
    <lineage>
        <taxon>Eukaryota</taxon>
        <taxon>Fungi</taxon>
        <taxon>Dikarya</taxon>
        <taxon>Basidiomycota</taxon>
        <taxon>Agaricomycotina</taxon>
        <taxon>Agaricomycetes</taxon>
        <taxon>Polyporales</taxon>
        <taxon>Polyporaceae</taxon>
        <taxon>Dichomitus</taxon>
    </lineage>
</organism>
<dbReference type="GO" id="GO:0017183">
    <property type="term" value="P:protein histidyl modification to diphthamide"/>
    <property type="evidence" value="ECO:0007669"/>
    <property type="project" value="UniProtKB-UniPathway"/>
</dbReference>
<feature type="domain" description="DPH-type MB" evidence="8">
    <location>
        <begin position="80"/>
        <end position="135"/>
    </location>
</feature>
<dbReference type="CDD" id="cd06257">
    <property type="entry name" value="DnaJ"/>
    <property type="match status" value="1"/>
</dbReference>
<dbReference type="PANTHER" id="PTHR45255:SF1">
    <property type="entry name" value="DNAJ HOMOLOG SUBFAMILY C MEMBER 24"/>
    <property type="match status" value="1"/>
</dbReference>
<dbReference type="SUPFAM" id="SSF144217">
    <property type="entry name" value="CSL zinc finger"/>
    <property type="match status" value="1"/>
</dbReference>
<dbReference type="GO" id="GO:0001671">
    <property type="term" value="F:ATPase activator activity"/>
    <property type="evidence" value="ECO:0007669"/>
    <property type="project" value="TreeGrafter"/>
</dbReference>
<dbReference type="Pfam" id="PF00226">
    <property type="entry name" value="DnaJ"/>
    <property type="match status" value="1"/>
</dbReference>
<protein>
    <recommendedName>
        <fullName evidence="3">Diphthamide biosynthesis protein 4</fullName>
    </recommendedName>
</protein>
<evidence type="ECO:0000256" key="4">
    <source>
        <dbReference type="ARBA" id="ARBA00022723"/>
    </source>
</evidence>
<dbReference type="OrthoDB" id="445556at2759"/>
<dbReference type="Proteomes" id="UP000292957">
    <property type="component" value="Unassembled WGS sequence"/>
</dbReference>
<evidence type="ECO:0000259" key="8">
    <source>
        <dbReference type="PROSITE" id="PS51074"/>
    </source>
</evidence>
<dbReference type="Gene3D" id="3.10.660.10">
    <property type="entry name" value="DPH Zinc finger"/>
    <property type="match status" value="1"/>
</dbReference>
<dbReference type="InterPro" id="IPR001623">
    <property type="entry name" value="DnaJ_domain"/>
</dbReference>
<keyword evidence="4" id="KW-0479">Metal-binding</keyword>
<dbReference type="GO" id="GO:0008198">
    <property type="term" value="F:ferrous iron binding"/>
    <property type="evidence" value="ECO:0007669"/>
    <property type="project" value="TreeGrafter"/>
</dbReference>
<proteinExistence type="inferred from homology"/>
<evidence type="ECO:0000313" key="9">
    <source>
        <dbReference type="EMBL" id="TBU29808.1"/>
    </source>
</evidence>
<dbReference type="Pfam" id="PF05207">
    <property type="entry name" value="Zn_ribbon_CSL"/>
    <property type="match status" value="1"/>
</dbReference>
<dbReference type="AlphaFoldDB" id="A0A4Q9MRU8"/>
<evidence type="ECO:0000256" key="1">
    <source>
        <dbReference type="ARBA" id="ARBA00003474"/>
    </source>
</evidence>
<dbReference type="UniPathway" id="UPA00559"/>
<dbReference type="InterPro" id="IPR036869">
    <property type="entry name" value="J_dom_sf"/>
</dbReference>
<name>A0A4Q9MRU8_9APHY</name>
<dbReference type="PROSITE" id="PS51074">
    <property type="entry name" value="DPH_MB"/>
    <property type="match status" value="1"/>
</dbReference>
<evidence type="ECO:0000259" key="7">
    <source>
        <dbReference type="PROSITE" id="PS50076"/>
    </source>
</evidence>
<gene>
    <name evidence="9" type="ORF">BD311DRAFT_660342</name>
</gene>
<evidence type="ECO:0000256" key="5">
    <source>
        <dbReference type="ARBA" id="ARBA00022833"/>
    </source>
</evidence>
<dbReference type="SUPFAM" id="SSF46565">
    <property type="entry name" value="Chaperone J-domain"/>
    <property type="match status" value="1"/>
</dbReference>
<accession>A0A4Q9MRU8</accession>
<dbReference type="InterPro" id="IPR007872">
    <property type="entry name" value="DPH_MB_dom"/>
</dbReference>
<dbReference type="PROSITE" id="PS50076">
    <property type="entry name" value="DNAJ_2"/>
    <property type="match status" value="1"/>
</dbReference>
<comment type="similarity">
    <text evidence="2">Belongs to the DPH4 family.</text>
</comment>
<dbReference type="InterPro" id="IPR036671">
    <property type="entry name" value="DPH_MB_sf"/>
</dbReference>
<comment type="function">
    <text evidence="1">Required for the first step of diphthamide biosynthesis, the transfer of 3-amino-3-carboxypropyl from S-adenosyl-L-methionine to a histidine residue. Diphthamide is a post-translational modification of histidine which occurs in elongation factor 2.</text>
</comment>
<dbReference type="EMBL" id="ML143410">
    <property type="protein sequence ID" value="TBU29808.1"/>
    <property type="molecule type" value="Genomic_DNA"/>
</dbReference>
<sequence length="145" mass="16268">MHDYYSLLSVTPSATSAEIKAAYHRRLLASHPDKRASRTPEDGIDIGLLKEAFRTLSTPELRTEYDRLRRVNGKQLGPRPAQVVSLEDFDEEPDSRWTYSCRCGGTYIVTEETLEAGQHLVACASCSEVVWVGYELAEMEEEGGQ</sequence>
<evidence type="ECO:0000256" key="6">
    <source>
        <dbReference type="ARBA" id="ARBA00023004"/>
    </source>
</evidence>
<dbReference type="PANTHER" id="PTHR45255">
    <property type="entry name" value="DNAJ HOMOLOG SUBFAMILY C MEMBER 24"/>
    <property type="match status" value="1"/>
</dbReference>
<reference evidence="9" key="1">
    <citation type="submission" date="2019-01" db="EMBL/GenBank/DDBJ databases">
        <title>Draft genome sequences of three monokaryotic isolates of the white-rot basidiomycete fungus Dichomitus squalens.</title>
        <authorList>
            <consortium name="DOE Joint Genome Institute"/>
            <person name="Lopez S.C."/>
            <person name="Andreopoulos B."/>
            <person name="Pangilinan J."/>
            <person name="Lipzen A."/>
            <person name="Riley R."/>
            <person name="Ahrendt S."/>
            <person name="Ng V."/>
            <person name="Barry K."/>
            <person name="Daum C."/>
            <person name="Grigoriev I.V."/>
            <person name="Hilden K.S."/>
            <person name="Makela M.R."/>
            <person name="de Vries R.P."/>
        </authorList>
    </citation>
    <scope>NUCLEOTIDE SEQUENCE [LARGE SCALE GENOMIC DNA]</scope>
    <source>
        <strain evidence="9">OM18370.1</strain>
    </source>
</reference>
<evidence type="ECO:0000256" key="2">
    <source>
        <dbReference type="ARBA" id="ARBA00006169"/>
    </source>
</evidence>
<dbReference type="Gene3D" id="1.10.287.110">
    <property type="entry name" value="DnaJ domain"/>
    <property type="match status" value="1"/>
</dbReference>
<dbReference type="SMART" id="SM00271">
    <property type="entry name" value="DnaJ"/>
    <property type="match status" value="1"/>
</dbReference>
<keyword evidence="6" id="KW-0408">Iron</keyword>
<feature type="domain" description="J" evidence="7">
    <location>
        <begin position="3"/>
        <end position="69"/>
    </location>
</feature>
<evidence type="ECO:0000256" key="3">
    <source>
        <dbReference type="ARBA" id="ARBA00021797"/>
    </source>
</evidence>